<sequence>MKPPIILQYHHVRADLSGIAVVIACVGLALLAIVLPVLNVALSEEWIRWVEAVAIGAWLVSVLFYWWRGRRVRGQEEMVELDHTGFDSRLFGRIDFSDITRHAEGRDVSLRRKGATAPSLCLRLKSGRRLHFHLDNRYYAEDLLDYLAFIEAVLAGVRGQTEAYFEAGLPGKQQLFGAKTKHAPSLLPRDFVRYMAPNGSTKAKQKPSAMQTPGKGTARQDQNMPSVARQLGEANRQAGVRFKQHLARDHKLYSVAMVLLSLAYLVRACGPEIKSVIAPDPFTRMQQQAPQALERSSSRLQHAVTQKGPVYLWGRDIGSNIKPVLIPNVSTRHQIGITSIDTMNIAGDISRFLRNGEVEGYRIGLRHDGKLTLVNVSNISMQPIPGEKELFFFMLMPEGQARKDAKKSLMSDSAWRIRYHNISDLPARIRQGEIGLPMMLVEHWLKMTPSPRLMVASSDYHGMSDEEFAQVVQVLETSFRQQGVDISHFSTRRFKDGSASE</sequence>
<keyword evidence="4" id="KW-1185">Reference proteome</keyword>
<protein>
    <submittedName>
        <fullName evidence="3">Uncharacterized protein</fullName>
    </submittedName>
</protein>
<keyword evidence="2" id="KW-0472">Membrane</keyword>
<proteinExistence type="predicted"/>
<evidence type="ECO:0000256" key="2">
    <source>
        <dbReference type="SAM" id="Phobius"/>
    </source>
</evidence>
<organism evidence="3 4">
    <name type="scientific">Halomonas binhaiensis</name>
    <dbReference type="NCBI Taxonomy" id="2562282"/>
    <lineage>
        <taxon>Bacteria</taxon>
        <taxon>Pseudomonadati</taxon>
        <taxon>Pseudomonadota</taxon>
        <taxon>Gammaproteobacteria</taxon>
        <taxon>Oceanospirillales</taxon>
        <taxon>Halomonadaceae</taxon>
        <taxon>Halomonas</taxon>
    </lineage>
</organism>
<evidence type="ECO:0000313" key="4">
    <source>
        <dbReference type="Proteomes" id="UP000324285"/>
    </source>
</evidence>
<dbReference type="RefSeq" id="WP_149286077.1">
    <property type="nucleotide sequence ID" value="NZ_CP038437.2"/>
</dbReference>
<feature type="region of interest" description="Disordered" evidence="1">
    <location>
        <begin position="199"/>
        <end position="224"/>
    </location>
</feature>
<feature type="transmembrane region" description="Helical" evidence="2">
    <location>
        <begin position="46"/>
        <end position="67"/>
    </location>
</feature>
<evidence type="ECO:0000313" key="3">
    <source>
        <dbReference type="EMBL" id="QEM82955.1"/>
    </source>
</evidence>
<dbReference type="Proteomes" id="UP000324285">
    <property type="component" value="Chromosome"/>
</dbReference>
<keyword evidence="2" id="KW-1133">Transmembrane helix</keyword>
<accession>A0A5C1NLF5</accession>
<dbReference type="EMBL" id="CP038437">
    <property type="protein sequence ID" value="QEM82955.1"/>
    <property type="molecule type" value="Genomic_DNA"/>
</dbReference>
<feature type="transmembrane region" description="Helical" evidence="2">
    <location>
        <begin position="12"/>
        <end position="34"/>
    </location>
</feature>
<evidence type="ECO:0000256" key="1">
    <source>
        <dbReference type="SAM" id="MobiDB-lite"/>
    </source>
</evidence>
<reference evidence="3" key="1">
    <citation type="submission" date="2021-02" db="EMBL/GenBank/DDBJ databases">
        <title>Strain Y2R2, a novel species of the genus Halomonas.</title>
        <authorList>
            <person name="Huang H."/>
        </authorList>
    </citation>
    <scope>NUCLEOTIDE SEQUENCE</scope>
    <source>
        <strain evidence="3">Y2R2</strain>
    </source>
</reference>
<dbReference type="AlphaFoldDB" id="A0A5C1NLF5"/>
<dbReference type="OrthoDB" id="6181406at2"/>
<keyword evidence="2" id="KW-0812">Transmembrane</keyword>
<dbReference type="KEGG" id="hbh:E4T21_16410"/>
<name>A0A5C1NLF5_9GAMM</name>
<gene>
    <name evidence="3" type="ORF">E4T21_16410</name>
</gene>